<evidence type="ECO:0000256" key="5">
    <source>
        <dbReference type="ARBA" id="ARBA00023033"/>
    </source>
</evidence>
<dbReference type="PRINTS" id="PR00420">
    <property type="entry name" value="RNGMNOXGNASE"/>
</dbReference>
<keyword evidence="4" id="KW-0560">Oxidoreductase</keyword>
<dbReference type="EMBL" id="CP048630">
    <property type="protein sequence ID" value="QIB35591.1"/>
    <property type="molecule type" value="Genomic_DNA"/>
</dbReference>
<evidence type="ECO:0000256" key="1">
    <source>
        <dbReference type="ARBA" id="ARBA00001974"/>
    </source>
</evidence>
<dbReference type="SUPFAM" id="SSF51905">
    <property type="entry name" value="FAD/NAD(P)-binding domain"/>
    <property type="match status" value="1"/>
</dbReference>
<keyword evidence="5" id="KW-0503">Monooxygenase</keyword>
<dbReference type="KEGG" id="apra:G3A50_19185"/>
<reference evidence="7 8" key="1">
    <citation type="submission" date="2020-02" db="EMBL/GenBank/DDBJ databases">
        <authorList>
            <person name="Li G."/>
        </authorList>
    </citation>
    <scope>NUCLEOTIDE SEQUENCE [LARGE SCALE GENOMIC DNA]</scope>
    <source>
        <strain evidence="7 8">DSM 102029</strain>
    </source>
</reference>
<dbReference type="Gene3D" id="3.50.50.60">
    <property type="entry name" value="FAD/NAD(P)-binding domain"/>
    <property type="match status" value="1"/>
</dbReference>
<dbReference type="InterPro" id="IPR050493">
    <property type="entry name" value="FAD-dep_Monooxygenase_BioMet"/>
</dbReference>
<dbReference type="GO" id="GO:0004497">
    <property type="term" value="F:monooxygenase activity"/>
    <property type="evidence" value="ECO:0007669"/>
    <property type="project" value="UniProtKB-KW"/>
</dbReference>
<sequence length="400" mass="42241">MTRRPIAIAGAGIGGLTAAIALARAGFEVEILERAHALEEAGAGVQLAANATRCLASLGLYERVAANAVTPTGFAVMDGRRGAAIAQAPMGAQAEARFGGPFIVIHRADLQAALLGAAREIAGITLHLDRAVEGFEAAADGVSVHSHDGRTLQAQALIGADGLRSRVRQHLRPGARPVFRHRAAWRATVPAHALPAALATPVTRLWLGPGAHLVSYPVKSGTAINLVAVTPDERPVHGWSLEGAPDELLAHYRDWSPDARALLGAPERWLRWALFDLDPMPAWGQSTEPGAGTGPVTLLGDAAHAMPPFLAQGAAQAIEDAVVLARCLKDAPDASAALARYEGLRLSRTAAVQRAARSMDRIYHLSGPARMARDLVMRARAGSALLERYRWIYGWSAETA</sequence>
<feature type="domain" description="FAD-binding" evidence="6">
    <location>
        <begin position="5"/>
        <end position="353"/>
    </location>
</feature>
<protein>
    <submittedName>
        <fullName evidence="7">NAD(P)-binding protein</fullName>
    </submittedName>
</protein>
<evidence type="ECO:0000256" key="3">
    <source>
        <dbReference type="ARBA" id="ARBA00022827"/>
    </source>
</evidence>
<dbReference type="InterPro" id="IPR002938">
    <property type="entry name" value="FAD-bd"/>
</dbReference>
<keyword evidence="2" id="KW-0285">Flavoprotein</keyword>
<evidence type="ECO:0000259" key="6">
    <source>
        <dbReference type="Pfam" id="PF01494"/>
    </source>
</evidence>
<dbReference type="PANTHER" id="PTHR13789:SF318">
    <property type="entry name" value="GERANYLGERANYL DIPHOSPHATE REDUCTASE"/>
    <property type="match status" value="1"/>
</dbReference>
<comment type="cofactor">
    <cofactor evidence="1">
        <name>FAD</name>
        <dbReference type="ChEBI" id="CHEBI:57692"/>
    </cofactor>
</comment>
<dbReference type="SUPFAM" id="SSF54373">
    <property type="entry name" value="FAD-linked reductases, C-terminal domain"/>
    <property type="match status" value="1"/>
</dbReference>
<dbReference type="InterPro" id="IPR036188">
    <property type="entry name" value="FAD/NAD-bd_sf"/>
</dbReference>
<evidence type="ECO:0000313" key="8">
    <source>
        <dbReference type="Proteomes" id="UP000464751"/>
    </source>
</evidence>
<organism evidence="7 8">
    <name type="scientific">Ancylobacter pratisalsi</name>
    <dbReference type="NCBI Taxonomy" id="1745854"/>
    <lineage>
        <taxon>Bacteria</taxon>
        <taxon>Pseudomonadati</taxon>
        <taxon>Pseudomonadota</taxon>
        <taxon>Alphaproteobacteria</taxon>
        <taxon>Hyphomicrobiales</taxon>
        <taxon>Xanthobacteraceae</taxon>
        <taxon>Ancylobacter</taxon>
    </lineage>
</organism>
<gene>
    <name evidence="7" type="ORF">G3A50_19185</name>
</gene>
<dbReference type="Pfam" id="PF01494">
    <property type="entry name" value="FAD_binding_3"/>
    <property type="match status" value="1"/>
</dbReference>
<proteinExistence type="predicted"/>
<evidence type="ECO:0000256" key="2">
    <source>
        <dbReference type="ARBA" id="ARBA00022630"/>
    </source>
</evidence>
<evidence type="ECO:0000313" key="7">
    <source>
        <dbReference type="EMBL" id="QIB35591.1"/>
    </source>
</evidence>
<dbReference type="Proteomes" id="UP000464751">
    <property type="component" value="Chromosome"/>
</dbReference>
<keyword evidence="3" id="KW-0274">FAD</keyword>
<dbReference type="RefSeq" id="WP_163076731.1">
    <property type="nucleotide sequence ID" value="NZ_CP048630.1"/>
</dbReference>
<evidence type="ECO:0000256" key="4">
    <source>
        <dbReference type="ARBA" id="ARBA00023002"/>
    </source>
</evidence>
<dbReference type="AlphaFoldDB" id="A0A6P1YS22"/>
<keyword evidence="8" id="KW-1185">Reference proteome</keyword>
<accession>A0A6P1YS22</accession>
<name>A0A6P1YS22_9HYPH</name>
<dbReference type="GO" id="GO:0071949">
    <property type="term" value="F:FAD binding"/>
    <property type="evidence" value="ECO:0007669"/>
    <property type="project" value="InterPro"/>
</dbReference>
<dbReference type="PANTHER" id="PTHR13789">
    <property type="entry name" value="MONOOXYGENASE"/>
    <property type="match status" value="1"/>
</dbReference>